<dbReference type="AlphaFoldDB" id="A0A2Z5JM17"/>
<organism evidence="3 4">
    <name type="scientific">Streptomyces atratus</name>
    <dbReference type="NCBI Taxonomy" id="1893"/>
    <lineage>
        <taxon>Bacteria</taxon>
        <taxon>Bacillati</taxon>
        <taxon>Actinomycetota</taxon>
        <taxon>Actinomycetes</taxon>
        <taxon>Kitasatosporales</taxon>
        <taxon>Streptomycetaceae</taxon>
        <taxon>Streptomyces</taxon>
    </lineage>
</organism>
<dbReference type="EMBL" id="CP027306">
    <property type="protein sequence ID" value="AXE81382.1"/>
    <property type="molecule type" value="Genomic_DNA"/>
</dbReference>
<dbReference type="Proteomes" id="UP000252698">
    <property type="component" value="Chromosome"/>
</dbReference>
<protein>
    <recommendedName>
        <fullName evidence="5">Mce-associated membrane protein</fullName>
    </recommendedName>
</protein>
<dbReference type="GO" id="GO:0016020">
    <property type="term" value="C:membrane"/>
    <property type="evidence" value="ECO:0007669"/>
    <property type="project" value="UniProtKB-SubCell"/>
</dbReference>
<sequence length="172" mass="18180">MNFRTRVLMGWAVMLAAVLICAFGVSSYTQARGDDTLAYAKSRDAALAAGKHHLARLNSLNGKDATSVDAGLRQWLDVSTGPLHDQLKRTRSKDANDLKKSGSTARGTVTDAALTALDERAGTAELIATVDVRVASRTGAAGTERKRFEATLARTPDGWKVKALTAIPVGAA</sequence>
<proteinExistence type="predicted"/>
<keyword evidence="2" id="KW-0472">Membrane</keyword>
<evidence type="ECO:0000313" key="4">
    <source>
        <dbReference type="Proteomes" id="UP000252698"/>
    </source>
</evidence>
<comment type="subcellular location">
    <subcellularLocation>
        <location evidence="1">Membrane</location>
    </subcellularLocation>
</comment>
<dbReference type="KEGG" id="sata:C5746_35540"/>
<dbReference type="PANTHER" id="PTHR37042:SF4">
    <property type="entry name" value="OUTER MEMBRANE PROTEIN RV1973"/>
    <property type="match status" value="1"/>
</dbReference>
<evidence type="ECO:0000256" key="1">
    <source>
        <dbReference type="ARBA" id="ARBA00004370"/>
    </source>
</evidence>
<evidence type="ECO:0000313" key="3">
    <source>
        <dbReference type="EMBL" id="AXE81382.1"/>
    </source>
</evidence>
<gene>
    <name evidence="3" type="ORF">C5746_35540</name>
</gene>
<dbReference type="RefSeq" id="WP_114247789.1">
    <property type="nucleotide sequence ID" value="NZ_CP027306.1"/>
</dbReference>
<dbReference type="GeneID" id="95523657"/>
<accession>A0A2Z5JM17</accession>
<dbReference type="PANTHER" id="PTHR37042">
    <property type="entry name" value="OUTER MEMBRANE PROTEIN RV1973"/>
    <property type="match status" value="1"/>
</dbReference>
<name>A0A2Z5JM17_STRAR</name>
<reference evidence="3 4" key="1">
    <citation type="journal article" date="2018" name="Front. Microbiol.">
        <title>Genome Sequencing of Streptomyces atratus SCSIOZH16 and Activation Production of Nocardamine via Metabolic Engineering.</title>
        <authorList>
            <person name="Li Y."/>
            <person name="Zhang C."/>
            <person name="Liu C."/>
            <person name="Ju J."/>
            <person name="Ma J."/>
        </authorList>
    </citation>
    <scope>NUCLEOTIDE SEQUENCE [LARGE SCALE GENOMIC DNA]</scope>
    <source>
        <strain evidence="3 4">SCSIO_ZH16</strain>
    </source>
</reference>
<evidence type="ECO:0008006" key="5">
    <source>
        <dbReference type="Google" id="ProtNLM"/>
    </source>
</evidence>
<evidence type="ECO:0000256" key="2">
    <source>
        <dbReference type="ARBA" id="ARBA00023136"/>
    </source>
</evidence>